<feature type="domain" description="Methyltransferase" evidence="1">
    <location>
        <begin position="45"/>
        <end position="132"/>
    </location>
</feature>
<dbReference type="AlphaFoldDB" id="A0A545TNJ3"/>
<keyword evidence="3" id="KW-1185">Reference proteome</keyword>
<evidence type="ECO:0000259" key="1">
    <source>
        <dbReference type="Pfam" id="PF13649"/>
    </source>
</evidence>
<dbReference type="InterPro" id="IPR041698">
    <property type="entry name" value="Methyltransf_25"/>
</dbReference>
<dbReference type="CDD" id="cd02440">
    <property type="entry name" value="AdoMet_MTases"/>
    <property type="match status" value="1"/>
</dbReference>
<name>A0A545TNJ3_9GAMM</name>
<proteinExistence type="predicted"/>
<keyword evidence="2" id="KW-0808">Transferase</keyword>
<dbReference type="Gene3D" id="3.40.50.150">
    <property type="entry name" value="Vaccinia Virus protein VP39"/>
    <property type="match status" value="1"/>
</dbReference>
<dbReference type="Pfam" id="PF13649">
    <property type="entry name" value="Methyltransf_25"/>
    <property type="match status" value="1"/>
</dbReference>
<dbReference type="RefSeq" id="WP_142904620.1">
    <property type="nucleotide sequence ID" value="NZ_ML660093.1"/>
</dbReference>
<evidence type="ECO:0000313" key="2">
    <source>
        <dbReference type="EMBL" id="TQV78785.1"/>
    </source>
</evidence>
<dbReference type="OrthoDB" id="529208at2"/>
<dbReference type="SUPFAM" id="SSF53335">
    <property type="entry name" value="S-adenosyl-L-methionine-dependent methyltransferases"/>
    <property type="match status" value="1"/>
</dbReference>
<evidence type="ECO:0000313" key="3">
    <source>
        <dbReference type="Proteomes" id="UP000319732"/>
    </source>
</evidence>
<gene>
    <name evidence="2" type="ORF">FKG94_12245</name>
</gene>
<accession>A0A545TNJ3</accession>
<comment type="caution">
    <text evidence="2">The sequence shown here is derived from an EMBL/GenBank/DDBJ whole genome shotgun (WGS) entry which is preliminary data.</text>
</comment>
<keyword evidence="2" id="KW-0489">Methyltransferase</keyword>
<dbReference type="Proteomes" id="UP000319732">
    <property type="component" value="Unassembled WGS sequence"/>
</dbReference>
<dbReference type="InterPro" id="IPR029063">
    <property type="entry name" value="SAM-dependent_MTases_sf"/>
</dbReference>
<dbReference type="EMBL" id="VHSG01000012">
    <property type="protein sequence ID" value="TQV78785.1"/>
    <property type="molecule type" value="Genomic_DNA"/>
</dbReference>
<sequence>MEDQEKYTEALVKLHSGLARQGPGDASFTDYIIDRLPELPPSPRIADIGCGAGAGTLILAKKYRSKVKAVDFSKTFLDQMMHQARLEGLEDLIEPIACDMGNLDWEPGTIDLLWSEGAAYTITVEKALKVWRPLMAADGIVVISEMTYFSNPAPEAVAQYMTGLYPGIKTEAGNVDLINASGFQVLAAHRLPSKAWWDNYYNPLRKNIMKLKDTTDSVMQTVISDTEEEMQFFKEYQSDYGYTFFIMRAI</sequence>
<dbReference type="GO" id="GO:0008168">
    <property type="term" value="F:methyltransferase activity"/>
    <property type="evidence" value="ECO:0007669"/>
    <property type="project" value="UniProtKB-KW"/>
</dbReference>
<reference evidence="2 3" key="1">
    <citation type="submission" date="2019-06" db="EMBL/GenBank/DDBJ databases">
        <title>Whole genome sequence for Cellvibrionaceae sp. R142.</title>
        <authorList>
            <person name="Wang G."/>
        </authorList>
    </citation>
    <scope>NUCLEOTIDE SEQUENCE [LARGE SCALE GENOMIC DNA]</scope>
    <source>
        <strain evidence="2 3">R142</strain>
    </source>
</reference>
<dbReference type="GO" id="GO:0032259">
    <property type="term" value="P:methylation"/>
    <property type="evidence" value="ECO:0007669"/>
    <property type="project" value="UniProtKB-KW"/>
</dbReference>
<protein>
    <submittedName>
        <fullName evidence="2">Methyltransferase domain-containing protein</fullName>
    </submittedName>
</protein>
<organism evidence="2 3">
    <name type="scientific">Exilibacterium tricleocarpae</name>
    <dbReference type="NCBI Taxonomy" id="2591008"/>
    <lineage>
        <taxon>Bacteria</taxon>
        <taxon>Pseudomonadati</taxon>
        <taxon>Pseudomonadota</taxon>
        <taxon>Gammaproteobacteria</taxon>
        <taxon>Cellvibrionales</taxon>
        <taxon>Cellvibrionaceae</taxon>
        <taxon>Exilibacterium</taxon>
    </lineage>
</organism>